<feature type="signal peptide" evidence="2">
    <location>
        <begin position="1"/>
        <end position="28"/>
    </location>
</feature>
<organism evidence="3 4">
    <name type="scientific">Drosophila albomicans</name>
    <name type="common">Fruit fly</name>
    <dbReference type="NCBI Taxonomy" id="7291"/>
    <lineage>
        <taxon>Eukaryota</taxon>
        <taxon>Metazoa</taxon>
        <taxon>Ecdysozoa</taxon>
        <taxon>Arthropoda</taxon>
        <taxon>Hexapoda</taxon>
        <taxon>Insecta</taxon>
        <taxon>Pterygota</taxon>
        <taxon>Neoptera</taxon>
        <taxon>Endopterygota</taxon>
        <taxon>Diptera</taxon>
        <taxon>Brachycera</taxon>
        <taxon>Muscomorpha</taxon>
        <taxon>Ephydroidea</taxon>
        <taxon>Drosophilidae</taxon>
        <taxon>Drosophila</taxon>
    </lineage>
</organism>
<feature type="compositionally biased region" description="Gly residues" evidence="1">
    <location>
        <begin position="145"/>
        <end position="157"/>
    </location>
</feature>
<dbReference type="AlphaFoldDB" id="A0A6P8X9W5"/>
<evidence type="ECO:0000256" key="1">
    <source>
        <dbReference type="SAM" id="MobiDB-lite"/>
    </source>
</evidence>
<name>A0A6P8X9W5_DROAB</name>
<feature type="compositionally biased region" description="Polar residues" evidence="1">
    <location>
        <begin position="202"/>
        <end position="228"/>
    </location>
</feature>
<proteinExistence type="predicted"/>
<keyword evidence="3" id="KW-1185">Reference proteome</keyword>
<dbReference type="RefSeq" id="XP_034112966.1">
    <property type="nucleotide sequence ID" value="XM_034257075.2"/>
</dbReference>
<evidence type="ECO:0000313" key="4">
    <source>
        <dbReference type="RefSeq" id="XP_034112966.1"/>
    </source>
</evidence>
<reference evidence="4" key="1">
    <citation type="submission" date="2025-08" db="UniProtKB">
        <authorList>
            <consortium name="RefSeq"/>
        </authorList>
    </citation>
    <scope>IDENTIFICATION</scope>
    <source>
        <strain evidence="4">15112-1751.03</strain>
        <tissue evidence="4">Whole Adult</tissue>
    </source>
</reference>
<accession>A0A6P8X9W5</accession>
<dbReference type="Proteomes" id="UP000515160">
    <property type="component" value="Chromosome 2R"/>
</dbReference>
<feature type="compositionally biased region" description="Basic and acidic residues" evidence="1">
    <location>
        <begin position="179"/>
        <end position="194"/>
    </location>
</feature>
<feature type="chain" id="PRO_5027970505" evidence="2">
    <location>
        <begin position="29"/>
        <end position="384"/>
    </location>
</feature>
<feature type="region of interest" description="Disordered" evidence="1">
    <location>
        <begin position="78"/>
        <end position="347"/>
    </location>
</feature>
<sequence length="384" mass="41503">MTRISIEMLSSTFVACLLYLFLIRTCSAQFSIAMSSTSAGSAVASAGGVTSIAQVPQLGFGFGLNQWQQQPAGNSFYNNYIGHRRGGPRPGGRPPPPWSWNRQPAGWGNWKTQGNNNNPGWGGANWGGEPTPPGWGNNRPYQPGWGNGNQPGWGNGGRPPPPPPPSWDDRRNPQPGWGNDDRRQPGWGNDDRRQPGWGDGGNQQQPGWGNDGNQQQPGWGNDGNQQQPGWGDNNNPQQPGVNPQQPGWDNSNPQNPIYPPNNDGNGATDPGKTNLPMQMPSTTPPPAQPEPTQSTSDTLITGTNRPPIIISPVPPANQGNTLIIGTNRPPLFPAPQPTPAPVATPYSHNIEDSRQRDIIFPSSQQYVHSPVVETPTELIDVRRR</sequence>
<evidence type="ECO:0000313" key="3">
    <source>
        <dbReference type="Proteomes" id="UP000515160"/>
    </source>
</evidence>
<feature type="compositionally biased region" description="Low complexity" evidence="1">
    <location>
        <begin position="233"/>
        <end position="247"/>
    </location>
</feature>
<gene>
    <name evidence="4" type="primary">LOC117573707</name>
</gene>
<dbReference type="GeneID" id="117573707"/>
<evidence type="ECO:0000256" key="2">
    <source>
        <dbReference type="SAM" id="SignalP"/>
    </source>
</evidence>
<dbReference type="OrthoDB" id="7873217at2759"/>
<protein>
    <submittedName>
        <fullName evidence="4">Basic proline-rich protein</fullName>
    </submittedName>
</protein>
<feature type="compositionally biased region" description="Pro residues" evidence="1">
    <location>
        <begin position="330"/>
        <end position="342"/>
    </location>
</feature>
<keyword evidence="2" id="KW-0732">Signal</keyword>